<name>A0A256JIZ5_HALEZ</name>
<sequence>MTDQSLSLPPGFDRGLTKLIDATEAFRDALSDEETLTTVQTVTTRRRLFLALYALKTTRRQIGDIEHPPSQDDYEVVTWDGPAQALYHIELRLDRLLEDLSIQGYDHTSQEHSIEQTLGTIRDHIVILQDALFEESTDTTTKLERLSTHRSVYADVAGRGVGDGRWLEYQLQRALMRWGYRAETRQHLFGLEVDVVASRKPKQQQPTDWIVAQCKDWTSDTITPSTIFRLCTIAFACRAMPILCHTTEITPRAEELARHFEVRILDLRDLERGALPAPQVYKPTTELNEWPPQYNARVDRGTLPAMFSYGEPGKRFSYVPGFTPVGMDFDYEPIDADRDDDTHPAAGH</sequence>
<evidence type="ECO:0008006" key="3">
    <source>
        <dbReference type="Google" id="ProtNLM"/>
    </source>
</evidence>
<dbReference type="SUPFAM" id="SSF52980">
    <property type="entry name" value="Restriction endonuclease-like"/>
    <property type="match status" value="1"/>
</dbReference>
<evidence type="ECO:0000313" key="2">
    <source>
        <dbReference type="Proteomes" id="UP000216758"/>
    </source>
</evidence>
<reference evidence="1 2" key="1">
    <citation type="journal article" date="2014" name="Front. Microbiol.">
        <title>Population and genomic analysis of the genus Halorubrum.</title>
        <authorList>
            <person name="Fullmer M.S."/>
            <person name="Soucy S.M."/>
            <person name="Swithers K.S."/>
            <person name="Makkay A.M."/>
            <person name="Wheeler R."/>
            <person name="Ventosa A."/>
            <person name="Gogarten J.P."/>
            <person name="Papke R.T."/>
        </authorList>
    </citation>
    <scope>NUCLEOTIDE SEQUENCE [LARGE SCALE GENOMIC DNA]</scope>
    <source>
        <strain evidence="1 2">G37</strain>
    </source>
</reference>
<gene>
    <name evidence="1" type="ORF">DJ78_12680</name>
</gene>
<dbReference type="OrthoDB" id="324010at2157"/>
<dbReference type="EMBL" id="NHPB01000085">
    <property type="protein sequence ID" value="OYR68845.1"/>
    <property type="molecule type" value="Genomic_DNA"/>
</dbReference>
<proteinExistence type="predicted"/>
<dbReference type="RefSeq" id="WP_094583338.1">
    <property type="nucleotide sequence ID" value="NZ_NHPB01000085.1"/>
</dbReference>
<evidence type="ECO:0000313" key="1">
    <source>
        <dbReference type="EMBL" id="OYR68845.1"/>
    </source>
</evidence>
<dbReference type="Proteomes" id="UP000216758">
    <property type="component" value="Unassembled WGS sequence"/>
</dbReference>
<dbReference type="AlphaFoldDB" id="A0A256JIZ5"/>
<protein>
    <recommendedName>
        <fullName evidence="3">Restriction endonuclease type IV Mrr domain-containing protein</fullName>
    </recommendedName>
</protein>
<organism evidence="1 2">
    <name type="scientific">Halorubrum ezzemoulense</name>
    <name type="common">Halorubrum chaoviator</name>
    <dbReference type="NCBI Taxonomy" id="337243"/>
    <lineage>
        <taxon>Archaea</taxon>
        <taxon>Methanobacteriati</taxon>
        <taxon>Methanobacteriota</taxon>
        <taxon>Stenosarchaea group</taxon>
        <taxon>Halobacteria</taxon>
        <taxon>Halobacteriales</taxon>
        <taxon>Haloferacaceae</taxon>
        <taxon>Halorubrum</taxon>
    </lineage>
</organism>
<dbReference type="InterPro" id="IPR011335">
    <property type="entry name" value="Restrct_endonuc-II-like"/>
</dbReference>
<accession>A0A256JIZ5</accession>
<comment type="caution">
    <text evidence="1">The sequence shown here is derived from an EMBL/GenBank/DDBJ whole genome shotgun (WGS) entry which is preliminary data.</text>
</comment>